<accession>A0A3D9FFA4</accession>
<dbReference type="Gene3D" id="3.40.1550.20">
    <property type="entry name" value="Transcriptional regulator MraZ domain"/>
    <property type="match status" value="1"/>
</dbReference>
<dbReference type="EMBL" id="QRDP01000004">
    <property type="protein sequence ID" value="RED16423.1"/>
    <property type="molecule type" value="Genomic_DNA"/>
</dbReference>
<dbReference type="InterPro" id="IPR038619">
    <property type="entry name" value="MraZ_sf"/>
</dbReference>
<dbReference type="PANTHER" id="PTHR34701:SF1">
    <property type="entry name" value="TRANSCRIPTIONAL REGULATOR MRAZ"/>
    <property type="match status" value="1"/>
</dbReference>
<dbReference type="CDD" id="cd16321">
    <property type="entry name" value="MraZ_C"/>
    <property type="match status" value="1"/>
</dbReference>
<dbReference type="PROSITE" id="PS51740">
    <property type="entry name" value="SPOVT_ABRB"/>
    <property type="match status" value="2"/>
</dbReference>
<comment type="caution">
    <text evidence="3">The sequence shown here is derived from an EMBL/GenBank/DDBJ whole genome shotgun (WGS) entry which is preliminary data.</text>
</comment>
<dbReference type="InterPro" id="IPR007159">
    <property type="entry name" value="SpoVT-AbrB_dom"/>
</dbReference>
<dbReference type="InterPro" id="IPR035644">
    <property type="entry name" value="MraZ_C"/>
</dbReference>
<name>A0A3D9FFA4_9SPHN</name>
<dbReference type="GO" id="GO:0003700">
    <property type="term" value="F:DNA-binding transcription factor activity"/>
    <property type="evidence" value="ECO:0007669"/>
    <property type="project" value="InterPro"/>
</dbReference>
<feature type="domain" description="SpoVT-AbrB" evidence="2">
    <location>
        <begin position="10"/>
        <end position="57"/>
    </location>
</feature>
<dbReference type="SUPFAM" id="SSF89447">
    <property type="entry name" value="AbrB/MazE/MraZ-like"/>
    <property type="match status" value="1"/>
</dbReference>
<gene>
    <name evidence="3" type="ORF">DFR46_1446</name>
</gene>
<evidence type="ECO:0000259" key="2">
    <source>
        <dbReference type="PROSITE" id="PS51740"/>
    </source>
</evidence>
<keyword evidence="4" id="KW-1185">Reference proteome</keyword>
<keyword evidence="1 3" id="KW-0238">DNA-binding</keyword>
<evidence type="ECO:0000313" key="3">
    <source>
        <dbReference type="EMBL" id="RED16423.1"/>
    </source>
</evidence>
<sequence length="177" mass="19514">MEFSIPFGGQALNAVDGKGRVSLPADLRATVDRRAAQAKAANMPVDDKLLYISEDEELPCLTGFDETEYFSLAAELRAQRARETREEGRKSLIRRDGGGAETFAPLQRTVFDKAGRMVLSGLLREAAGIGDYAFFVGNGPYFDIWSPERGHAHFTATGDRRMIRILESLCRDKGVAL</sequence>
<evidence type="ECO:0000256" key="1">
    <source>
        <dbReference type="PROSITE-ProRule" id="PRU01076"/>
    </source>
</evidence>
<dbReference type="CDD" id="cd16320">
    <property type="entry name" value="MraZ_N"/>
    <property type="match status" value="1"/>
</dbReference>
<dbReference type="RefSeq" id="WP_147297638.1">
    <property type="nucleotide sequence ID" value="NZ_QRDP01000004.1"/>
</dbReference>
<dbReference type="PANTHER" id="PTHR34701">
    <property type="entry name" value="TRANSCRIPTIONAL REGULATOR MRAZ"/>
    <property type="match status" value="1"/>
</dbReference>
<dbReference type="InterPro" id="IPR003444">
    <property type="entry name" value="MraZ"/>
</dbReference>
<proteinExistence type="predicted"/>
<reference evidence="3 4" key="1">
    <citation type="submission" date="2018-07" db="EMBL/GenBank/DDBJ databases">
        <title>Genomic Encyclopedia of Type Strains, Phase IV (KMG-IV): sequencing the most valuable type-strain genomes for metagenomic binning, comparative biology and taxonomic classification.</title>
        <authorList>
            <person name="Goeker M."/>
        </authorList>
    </citation>
    <scope>NUCLEOTIDE SEQUENCE [LARGE SCALE GENOMIC DNA]</scope>
    <source>
        <strain evidence="3 4">DSM 26725</strain>
    </source>
</reference>
<dbReference type="OrthoDB" id="9807753at2"/>
<protein>
    <submittedName>
        <fullName evidence="3">DNA-binding transcriptional regulator/RsmH inhibitor MraZ</fullName>
    </submittedName>
</protein>
<dbReference type="InterPro" id="IPR037914">
    <property type="entry name" value="SpoVT-AbrB_sf"/>
</dbReference>
<dbReference type="AlphaFoldDB" id="A0A3D9FFA4"/>
<evidence type="ECO:0000313" key="4">
    <source>
        <dbReference type="Proteomes" id="UP000256310"/>
    </source>
</evidence>
<organism evidence="3 4">
    <name type="scientific">Parasphingopyxis lamellibrachiae</name>
    <dbReference type="NCBI Taxonomy" id="680125"/>
    <lineage>
        <taxon>Bacteria</taxon>
        <taxon>Pseudomonadati</taxon>
        <taxon>Pseudomonadota</taxon>
        <taxon>Alphaproteobacteria</taxon>
        <taxon>Sphingomonadales</taxon>
        <taxon>Sphingomonadaceae</taxon>
        <taxon>Parasphingopyxis</taxon>
    </lineage>
</organism>
<dbReference type="GO" id="GO:0000976">
    <property type="term" value="F:transcription cis-regulatory region binding"/>
    <property type="evidence" value="ECO:0007669"/>
    <property type="project" value="TreeGrafter"/>
</dbReference>
<dbReference type="Proteomes" id="UP000256310">
    <property type="component" value="Unassembled WGS sequence"/>
</dbReference>
<feature type="domain" description="SpoVT-AbrB" evidence="2">
    <location>
        <begin position="106"/>
        <end position="149"/>
    </location>
</feature>
<dbReference type="GO" id="GO:2000143">
    <property type="term" value="P:negative regulation of DNA-templated transcription initiation"/>
    <property type="evidence" value="ECO:0007669"/>
    <property type="project" value="TreeGrafter"/>
</dbReference>
<dbReference type="InterPro" id="IPR035642">
    <property type="entry name" value="MraZ_N"/>
</dbReference>